<keyword evidence="1" id="KW-0812">Transmembrane</keyword>
<evidence type="ECO:0000313" key="3">
    <source>
        <dbReference type="EMBL" id="EKW9777145.1"/>
    </source>
</evidence>
<accession>A0A385JMQ0</accession>
<feature type="transmembrane region" description="Helical" evidence="1">
    <location>
        <begin position="205"/>
        <end position="223"/>
    </location>
</feature>
<feature type="transmembrane region" description="Helical" evidence="1">
    <location>
        <begin position="155"/>
        <end position="174"/>
    </location>
</feature>
<dbReference type="RefSeq" id="WP_049219346.1">
    <property type="nucleotide sequence ID" value="NZ_JADMSH010000005.1"/>
</dbReference>
<protein>
    <submittedName>
        <fullName evidence="3">Oligosaccharide repeat unit polymerase</fullName>
    </submittedName>
    <submittedName>
        <fullName evidence="2">Wzy</fullName>
    </submittedName>
</protein>
<gene>
    <name evidence="3" type="ORF">PW210_003007</name>
</gene>
<keyword evidence="1" id="KW-0472">Membrane</keyword>
<feature type="transmembrane region" description="Helical" evidence="1">
    <location>
        <begin position="349"/>
        <end position="365"/>
    </location>
</feature>
<sequence>MMIKNLKYDPFIIMFFLLYVLYSIKSGFFSLIINNEFIFQIKNFINVFLIISSVTSAFLLSKTRTKFYLAIFTILSIIGLFFFSNKSYLGFLLIISMLILASKIKWENILKIIIFSNIITIIFICFSAYFSEYYFLEDDRFGERFTAGFDNPNTLGQYSLMLFTVTALFSELKIKEITTRLFIVSVIFIIILTILYLTYSRTSLLLSVLFYFLFLICTIYKKSNQFLPRKKIKTLLFLFSFSIIIIQFYFILFFKIDSFLYEVNDLLTSRLWFGNILFNSIGFPNFFIGTNIEEYLPIDFYFIQIIYSFGLIPFSILYFMITKKFFNTKITLLMGCTLFVMLLETMTETYFSVPFYSIALFIIYSKKI</sequence>
<organism evidence="2">
    <name type="scientific">Proteus mirabilis</name>
    <dbReference type="NCBI Taxonomy" id="584"/>
    <lineage>
        <taxon>Bacteria</taxon>
        <taxon>Pseudomonadati</taxon>
        <taxon>Pseudomonadota</taxon>
        <taxon>Gammaproteobacteria</taxon>
        <taxon>Enterobacterales</taxon>
        <taxon>Morganellaceae</taxon>
        <taxon>Proteus</taxon>
    </lineage>
</organism>
<feature type="transmembrane region" description="Helical" evidence="1">
    <location>
        <begin position="300"/>
        <end position="319"/>
    </location>
</feature>
<keyword evidence="1" id="KW-1133">Transmembrane helix</keyword>
<dbReference type="AlphaFoldDB" id="A0A385JMQ0"/>
<feature type="transmembrane region" description="Helical" evidence="1">
    <location>
        <begin position="67"/>
        <end position="83"/>
    </location>
</feature>
<feature type="transmembrane region" description="Helical" evidence="1">
    <location>
        <begin position="235"/>
        <end position="256"/>
    </location>
</feature>
<dbReference type="EMBL" id="KY710705">
    <property type="protein sequence ID" value="AXY99624.1"/>
    <property type="molecule type" value="Genomic_DNA"/>
</dbReference>
<reference evidence="2" key="1">
    <citation type="journal article" date="2017" name="PLoS ONE">
        <title>Genetic diversity of the O antigens of Proteus species and the development of a suspension array for molecular serotyping.</title>
        <authorList>
            <person name="Yu X."/>
            <person name="Torzewska A."/>
            <person name="Zhang X."/>
            <person name="Yin Z."/>
            <person name="Drzewiecka D."/>
            <person name="Cao H."/>
            <person name="Liu B."/>
            <person name="Knirel Y.A."/>
            <person name="Rozalski A."/>
            <person name="Wang L."/>
        </authorList>
    </citation>
    <scope>NUCLEOTIDE SEQUENCE</scope>
    <source>
        <strain evidence="2">PrK 53/57</strain>
    </source>
</reference>
<feature type="transmembrane region" description="Helical" evidence="1">
    <location>
        <begin position="39"/>
        <end position="60"/>
    </location>
</feature>
<feature type="transmembrane region" description="Helical" evidence="1">
    <location>
        <begin position="12"/>
        <end position="33"/>
    </location>
</feature>
<feature type="transmembrane region" description="Helical" evidence="1">
    <location>
        <begin position="181"/>
        <end position="199"/>
    </location>
</feature>
<reference evidence="3" key="2">
    <citation type="submission" date="2023-06" db="EMBL/GenBank/DDBJ databases">
        <authorList>
            <consortium name="Clinical and Environmental Microbiology Branch: Whole genome sequencing antimicrobial resistance pathogens in the healthcare setting"/>
        </authorList>
    </citation>
    <scope>NUCLEOTIDE SEQUENCE</scope>
    <source>
        <strain evidence="3">Microbial</strain>
    </source>
</reference>
<feature type="transmembrane region" description="Helical" evidence="1">
    <location>
        <begin position="89"/>
        <end position="106"/>
    </location>
</feature>
<proteinExistence type="predicted"/>
<evidence type="ECO:0000256" key="1">
    <source>
        <dbReference type="SAM" id="Phobius"/>
    </source>
</evidence>
<dbReference type="EMBL" id="ABKSPD020000011">
    <property type="protein sequence ID" value="EKW9777145.1"/>
    <property type="molecule type" value="Genomic_DNA"/>
</dbReference>
<name>A0A385JMQ0_PROMI</name>
<feature type="transmembrane region" description="Helical" evidence="1">
    <location>
        <begin position="113"/>
        <end position="135"/>
    </location>
</feature>
<dbReference type="Proteomes" id="UP001171165">
    <property type="component" value="Unassembled WGS sequence"/>
</dbReference>
<evidence type="ECO:0000313" key="2">
    <source>
        <dbReference type="EMBL" id="AXY99624.1"/>
    </source>
</evidence>